<dbReference type="EMBL" id="QXWP01000009">
    <property type="protein sequence ID" value="NBH31659.1"/>
    <property type="molecule type" value="Genomic_DNA"/>
</dbReference>
<dbReference type="GO" id="GO:0016020">
    <property type="term" value="C:membrane"/>
    <property type="evidence" value="ECO:0007669"/>
    <property type="project" value="UniProtKB-SubCell"/>
</dbReference>
<dbReference type="PROSITE" id="PS50901">
    <property type="entry name" value="FTSK"/>
    <property type="match status" value="1"/>
</dbReference>
<dbReference type="AlphaFoldDB" id="A0AB36BIU8"/>
<accession>A0AB36BIU8</accession>
<dbReference type="InterPro" id="IPR050206">
    <property type="entry name" value="FtsK/SpoIIIE/SftA"/>
</dbReference>
<evidence type="ECO:0000313" key="7">
    <source>
        <dbReference type="Proteomes" id="UP000481807"/>
    </source>
</evidence>
<keyword evidence="2 4" id="KW-0547">Nucleotide-binding</keyword>
<feature type="non-terminal residue" evidence="6">
    <location>
        <position position="264"/>
    </location>
</feature>
<feature type="binding site" evidence="4">
    <location>
        <begin position="43"/>
        <end position="50"/>
    </location>
    <ligand>
        <name>ATP</name>
        <dbReference type="ChEBI" id="CHEBI:30616"/>
    </ligand>
</feature>
<comment type="subcellular location">
    <subcellularLocation>
        <location evidence="1">Membrane</location>
        <topology evidence="1">Multi-pass membrane protein</topology>
    </subcellularLocation>
</comment>
<dbReference type="InterPro" id="IPR027417">
    <property type="entry name" value="P-loop_NTPase"/>
</dbReference>
<name>A0AB36BIU8_STAWA</name>
<evidence type="ECO:0000256" key="2">
    <source>
        <dbReference type="ARBA" id="ARBA00022741"/>
    </source>
</evidence>
<gene>
    <name evidence="6" type="ORF">D3Z30_11810</name>
</gene>
<dbReference type="PANTHER" id="PTHR22683">
    <property type="entry name" value="SPORULATION PROTEIN RELATED"/>
    <property type="match status" value="1"/>
</dbReference>
<proteinExistence type="predicted"/>
<sequence>MDLLSVIKQQYKLEAAEVLVGFDEYGKAYTHDFKKDGNILMGGMSSFGKTVTIHQMLLSNMYQNDPNTVQFTIYDAHCNEYLDYKDLPYIYGGVISDHEEMDDYLLHLQKEKDKREYLFKEADCSNLVDYNLYAESHGLKQLQYIVTVIDEIMQPLAEVENFKERLYRLSQMSNVLGLNFIISTQNPKADILDSVFKTSFPSRIALTLMNSLTSQIILDDNGAEKLDKQGLFIYQNQLGQQITLQSAYTSESILETLCEELKYR</sequence>
<comment type="caution">
    <text evidence="6">The sequence shown here is derived from an EMBL/GenBank/DDBJ whole genome shotgun (WGS) entry which is preliminary data.</text>
</comment>
<evidence type="ECO:0000313" key="6">
    <source>
        <dbReference type="EMBL" id="NBH31659.1"/>
    </source>
</evidence>
<dbReference type="Pfam" id="PF01580">
    <property type="entry name" value="FtsK_SpoIIIE"/>
    <property type="match status" value="1"/>
</dbReference>
<evidence type="ECO:0000256" key="3">
    <source>
        <dbReference type="ARBA" id="ARBA00022840"/>
    </source>
</evidence>
<evidence type="ECO:0000256" key="1">
    <source>
        <dbReference type="ARBA" id="ARBA00004141"/>
    </source>
</evidence>
<dbReference type="RefSeq" id="WP_160175660.1">
    <property type="nucleotide sequence ID" value="NZ_QXWP01000009.1"/>
</dbReference>
<feature type="domain" description="FtsK" evidence="5">
    <location>
        <begin position="26"/>
        <end position="215"/>
    </location>
</feature>
<reference evidence="6 7" key="1">
    <citation type="submission" date="2018-08" db="EMBL/GenBank/DDBJ databases">
        <title>Murine metabolic-syndrome-specific gut microbial biobank.</title>
        <authorList>
            <person name="Liu C."/>
        </authorList>
    </citation>
    <scope>NUCLEOTIDE SEQUENCE [LARGE SCALE GENOMIC DNA]</scope>
    <source>
        <strain evidence="6 7">1XD21-27</strain>
    </source>
</reference>
<dbReference type="PANTHER" id="PTHR22683:SF41">
    <property type="entry name" value="DNA TRANSLOCASE FTSK"/>
    <property type="match status" value="1"/>
</dbReference>
<evidence type="ECO:0000256" key="4">
    <source>
        <dbReference type="PROSITE-ProRule" id="PRU00289"/>
    </source>
</evidence>
<dbReference type="Gene3D" id="3.40.50.300">
    <property type="entry name" value="P-loop containing nucleotide triphosphate hydrolases"/>
    <property type="match status" value="1"/>
</dbReference>
<dbReference type="GO" id="GO:0005524">
    <property type="term" value="F:ATP binding"/>
    <property type="evidence" value="ECO:0007669"/>
    <property type="project" value="UniProtKB-UniRule"/>
</dbReference>
<dbReference type="SUPFAM" id="SSF52540">
    <property type="entry name" value="P-loop containing nucleoside triphosphate hydrolases"/>
    <property type="match status" value="1"/>
</dbReference>
<evidence type="ECO:0000259" key="5">
    <source>
        <dbReference type="PROSITE" id="PS50901"/>
    </source>
</evidence>
<dbReference type="InterPro" id="IPR002543">
    <property type="entry name" value="FtsK_dom"/>
</dbReference>
<dbReference type="Proteomes" id="UP000481807">
    <property type="component" value="Unassembled WGS sequence"/>
</dbReference>
<protein>
    <submittedName>
        <fullName evidence="6">DNA translocase FtsK</fullName>
    </submittedName>
</protein>
<dbReference type="GO" id="GO:0003677">
    <property type="term" value="F:DNA binding"/>
    <property type="evidence" value="ECO:0007669"/>
    <property type="project" value="InterPro"/>
</dbReference>
<keyword evidence="3 4" id="KW-0067">ATP-binding</keyword>
<organism evidence="6 7">
    <name type="scientific">Staphylococcus warneri</name>
    <dbReference type="NCBI Taxonomy" id="1292"/>
    <lineage>
        <taxon>Bacteria</taxon>
        <taxon>Bacillati</taxon>
        <taxon>Bacillota</taxon>
        <taxon>Bacilli</taxon>
        <taxon>Bacillales</taxon>
        <taxon>Staphylococcaceae</taxon>
        <taxon>Staphylococcus</taxon>
    </lineage>
</organism>